<dbReference type="PRINTS" id="PR00461">
    <property type="entry name" value="PLPEROXIDASE"/>
</dbReference>
<accession>A0ABD1Z1V8</accession>
<dbReference type="PANTHER" id="PTHR31517">
    <property type="match status" value="1"/>
</dbReference>
<keyword evidence="6 15" id="KW-0479">Metal-binding</keyword>
<dbReference type="SUPFAM" id="SSF48113">
    <property type="entry name" value="Heme-dependent peroxidases"/>
    <property type="match status" value="1"/>
</dbReference>
<comment type="similarity">
    <text evidence="2">Belongs to the peroxidase family. Ascorbate peroxidase subfamily.</text>
</comment>
<comment type="cofactor">
    <cofactor evidence="15 18">
        <name>heme b</name>
        <dbReference type="ChEBI" id="CHEBI:60344"/>
    </cofactor>
    <text evidence="15 18">Binds 1 heme b (iron(II)-protoporphyrin IX) group per subunit.</text>
</comment>
<evidence type="ECO:0000256" key="4">
    <source>
        <dbReference type="ARBA" id="ARBA00022559"/>
    </source>
</evidence>
<keyword evidence="12 18" id="KW-0376">Hydrogen peroxide</keyword>
<dbReference type="GO" id="GO:0046872">
    <property type="term" value="F:metal ion binding"/>
    <property type="evidence" value="ECO:0007669"/>
    <property type="project" value="UniProtKB-UniRule"/>
</dbReference>
<feature type="disulfide bond" evidence="17">
    <location>
        <begin position="196"/>
        <end position="229"/>
    </location>
</feature>
<evidence type="ECO:0000256" key="15">
    <source>
        <dbReference type="PIRSR" id="PIRSR600823-3"/>
    </source>
</evidence>
<evidence type="ECO:0000256" key="11">
    <source>
        <dbReference type="ARBA" id="ARBA00023180"/>
    </source>
</evidence>
<feature type="disulfide bond" evidence="17">
    <location>
        <begin position="32"/>
        <end position="111"/>
    </location>
</feature>
<dbReference type="EC" id="1.11.1.7" evidence="3 18"/>
<dbReference type="InterPro" id="IPR010255">
    <property type="entry name" value="Haem_peroxidase_sf"/>
</dbReference>
<feature type="binding site" evidence="15">
    <location>
        <position position="190"/>
    </location>
    <ligand>
        <name>Ca(2+)</name>
        <dbReference type="ChEBI" id="CHEBI:29108"/>
        <label>2</label>
    </ligand>
</feature>
<evidence type="ECO:0000256" key="13">
    <source>
        <dbReference type="PIRSR" id="PIRSR600823-1"/>
    </source>
</evidence>
<evidence type="ECO:0000256" key="3">
    <source>
        <dbReference type="ARBA" id="ARBA00012313"/>
    </source>
</evidence>
<evidence type="ECO:0000256" key="17">
    <source>
        <dbReference type="PIRSR" id="PIRSR600823-5"/>
    </source>
</evidence>
<dbReference type="CDD" id="cd00693">
    <property type="entry name" value="secretory_peroxidase"/>
    <property type="match status" value="1"/>
</dbReference>
<dbReference type="InterPro" id="IPR019793">
    <property type="entry name" value="Peroxidases_heam-ligand_BS"/>
</dbReference>
<evidence type="ECO:0000313" key="20">
    <source>
        <dbReference type="EMBL" id="KAL2641772.1"/>
    </source>
</evidence>
<evidence type="ECO:0000259" key="19">
    <source>
        <dbReference type="PROSITE" id="PS50873"/>
    </source>
</evidence>
<dbReference type="FunFam" id="1.10.420.10:FF:000001">
    <property type="entry name" value="Peroxidase"/>
    <property type="match status" value="1"/>
</dbReference>
<feature type="binding site" evidence="15">
    <location>
        <position position="85"/>
    </location>
    <ligand>
        <name>Ca(2+)</name>
        <dbReference type="ChEBI" id="CHEBI:29108"/>
        <label>1</label>
    </ligand>
</feature>
<dbReference type="PRINTS" id="PR00458">
    <property type="entry name" value="PEROXIDASE"/>
</dbReference>
<feature type="binding site" evidence="14">
    <location>
        <position position="159"/>
    </location>
    <ligand>
        <name>substrate</name>
    </ligand>
</feature>
<evidence type="ECO:0000256" key="1">
    <source>
        <dbReference type="ARBA" id="ARBA00000189"/>
    </source>
</evidence>
<name>A0ABD1Z1V8_9MARC</name>
<feature type="binding site" evidence="15">
    <location>
        <position position="252"/>
    </location>
    <ligand>
        <name>Ca(2+)</name>
        <dbReference type="ChEBI" id="CHEBI:29108"/>
        <label>2</label>
    </ligand>
</feature>
<comment type="catalytic activity">
    <reaction evidence="1 18">
        <text>2 a phenolic donor + H2O2 = 2 a phenolic radical donor + 2 H2O</text>
        <dbReference type="Rhea" id="RHEA:56136"/>
        <dbReference type="ChEBI" id="CHEBI:15377"/>
        <dbReference type="ChEBI" id="CHEBI:16240"/>
        <dbReference type="ChEBI" id="CHEBI:139520"/>
        <dbReference type="ChEBI" id="CHEBI:139521"/>
        <dbReference type="EC" id="1.11.1.7"/>
    </reaction>
</comment>
<evidence type="ECO:0000256" key="6">
    <source>
        <dbReference type="ARBA" id="ARBA00022723"/>
    </source>
</evidence>
<comment type="similarity">
    <text evidence="18">Belongs to the peroxidase family. Classical plant (class III) peroxidase subfamily.</text>
</comment>
<comment type="subcellular location">
    <subcellularLocation>
        <location evidence="18">Secreted</location>
    </subcellularLocation>
</comment>
<dbReference type="GO" id="GO:0006979">
    <property type="term" value="P:response to oxidative stress"/>
    <property type="evidence" value="ECO:0007669"/>
    <property type="project" value="UniProtKB-UniRule"/>
</dbReference>
<dbReference type="PROSITE" id="PS00435">
    <property type="entry name" value="PEROXIDASE_1"/>
    <property type="match status" value="1"/>
</dbReference>
<dbReference type="Gene3D" id="1.10.520.10">
    <property type="match status" value="1"/>
</dbReference>
<keyword evidence="18" id="KW-0732">Signal</keyword>
<sequence>MATSGIVFVGVALLLLASANAQLSESFYAATCPGGVQAVANVVTAAVRSDRRNAAGLLRLHFHDCFVRGCDGSVLLASTPGSKAEKDAGPNLSLQGFSIIDQAKAALEKTCPGVFSCADILALAARDAISFIGGPKWKVPLGRKDGFVSLASEAVTNLPADTLNYQGLINNFAKKGLSESDMVVLSGAHTIGLTHCSKITPRLYNFPGSSTGSDPYLNSTFVVAEKKLCPKTQSAAGNFIHMDGTKGGQTFDTNYYSNVLAHKAIFKSDDALISTSSGRTKVLSLASSQSKFFSSFAAAMEKMGRVGVLTGTQGKVRTQCSKK</sequence>
<feature type="binding site" evidence="15">
    <location>
        <position position="71"/>
    </location>
    <ligand>
        <name>Ca(2+)</name>
        <dbReference type="ChEBI" id="CHEBI:29108"/>
        <label>1</label>
    </ligand>
</feature>
<proteinExistence type="inferred from homology"/>
<comment type="function">
    <text evidence="18">Removal of H(2)O(2), oxidation of toxic reductants, biosynthesis and degradation of lignin, suberization, auxin catabolism, response to environmental stresses such as wounding, pathogen attack and oxidative stress.</text>
</comment>
<evidence type="ECO:0000256" key="5">
    <source>
        <dbReference type="ARBA" id="ARBA00022617"/>
    </source>
</evidence>
<evidence type="ECO:0000313" key="21">
    <source>
        <dbReference type="Proteomes" id="UP001605036"/>
    </source>
</evidence>
<dbReference type="Gene3D" id="1.10.420.10">
    <property type="entry name" value="Peroxidase, domain 2"/>
    <property type="match status" value="1"/>
</dbReference>
<keyword evidence="4 18" id="KW-0575">Peroxidase</keyword>
<feature type="domain" description="Plant heme peroxidase family profile" evidence="19">
    <location>
        <begin position="22"/>
        <end position="323"/>
    </location>
</feature>
<feature type="binding site" evidence="15">
    <location>
        <position position="243"/>
    </location>
    <ligand>
        <name>Ca(2+)</name>
        <dbReference type="ChEBI" id="CHEBI:29108"/>
        <label>2</label>
    </ligand>
</feature>
<evidence type="ECO:0000256" key="14">
    <source>
        <dbReference type="PIRSR" id="PIRSR600823-2"/>
    </source>
</evidence>
<dbReference type="PROSITE" id="PS50873">
    <property type="entry name" value="PEROXIDASE_4"/>
    <property type="match status" value="1"/>
</dbReference>
<dbReference type="GO" id="GO:0042744">
    <property type="term" value="P:hydrogen peroxide catabolic process"/>
    <property type="evidence" value="ECO:0007669"/>
    <property type="project" value="UniProtKB-KW"/>
</dbReference>
<keyword evidence="7 15" id="KW-0106">Calcium</keyword>
<comment type="cofactor">
    <cofactor evidence="15 18">
        <name>Ca(2+)</name>
        <dbReference type="ChEBI" id="CHEBI:29108"/>
    </cofactor>
    <text evidence="15 18">Binds 2 calcium ions per subunit.</text>
</comment>
<dbReference type="Pfam" id="PF00141">
    <property type="entry name" value="peroxidase"/>
    <property type="match status" value="1"/>
</dbReference>
<evidence type="ECO:0000256" key="18">
    <source>
        <dbReference type="RuleBase" id="RU362060"/>
    </source>
</evidence>
<keyword evidence="11" id="KW-0325">Glycoprotein</keyword>
<dbReference type="GO" id="GO:0005576">
    <property type="term" value="C:extracellular region"/>
    <property type="evidence" value="ECO:0007669"/>
    <property type="project" value="UniProtKB-SubCell"/>
</dbReference>
<feature type="site" description="Transition state stabilizer" evidence="16">
    <location>
        <position position="59"/>
    </location>
</feature>
<dbReference type="GO" id="GO:0020037">
    <property type="term" value="F:heme binding"/>
    <property type="evidence" value="ECO:0007669"/>
    <property type="project" value="UniProtKB-UniRule"/>
</dbReference>
<dbReference type="FunFam" id="1.10.520.10:FF:000001">
    <property type="entry name" value="Peroxidase"/>
    <property type="match status" value="1"/>
</dbReference>
<dbReference type="AlphaFoldDB" id="A0ABD1Z1V8"/>
<feature type="binding site" description="axial binding residue" evidence="15">
    <location>
        <position position="189"/>
    </location>
    <ligand>
        <name>heme b</name>
        <dbReference type="ChEBI" id="CHEBI:60344"/>
    </ligand>
    <ligandPart>
        <name>Fe</name>
        <dbReference type="ChEBI" id="CHEBI:18248"/>
    </ligandPart>
</feature>
<keyword evidence="10 17" id="KW-1015">Disulfide bond</keyword>
<feature type="chain" id="PRO_5044528386" description="Peroxidase" evidence="18">
    <location>
        <begin position="22"/>
        <end position="323"/>
    </location>
</feature>
<evidence type="ECO:0000256" key="9">
    <source>
        <dbReference type="ARBA" id="ARBA00023004"/>
    </source>
</evidence>
<evidence type="ECO:0000256" key="10">
    <source>
        <dbReference type="ARBA" id="ARBA00023157"/>
    </source>
</evidence>
<protein>
    <recommendedName>
        <fullName evidence="3 18">Peroxidase</fullName>
        <ecNumber evidence="3 18">1.11.1.7</ecNumber>
    </recommendedName>
</protein>
<gene>
    <name evidence="20" type="ORF">R1flu_009359</name>
</gene>
<reference evidence="20 21" key="1">
    <citation type="submission" date="2024-09" db="EMBL/GenBank/DDBJ databases">
        <title>Chromosome-scale assembly of Riccia fluitans.</title>
        <authorList>
            <person name="Paukszto L."/>
            <person name="Sawicki J."/>
            <person name="Karawczyk K."/>
            <person name="Piernik-Szablinska J."/>
            <person name="Szczecinska M."/>
            <person name="Mazdziarz M."/>
        </authorList>
    </citation>
    <scope>NUCLEOTIDE SEQUENCE [LARGE SCALE GENOMIC DNA]</scope>
    <source>
        <strain evidence="20">Rf_01</strain>
        <tissue evidence="20">Aerial parts of the thallus</tissue>
    </source>
</reference>
<evidence type="ECO:0000256" key="2">
    <source>
        <dbReference type="ARBA" id="ARBA00006873"/>
    </source>
</evidence>
<keyword evidence="5 18" id="KW-0349">Heme</keyword>
<feature type="binding site" evidence="15">
    <location>
        <position position="69"/>
    </location>
    <ligand>
        <name>Ca(2+)</name>
        <dbReference type="ChEBI" id="CHEBI:29108"/>
        <label>1</label>
    </ligand>
</feature>
<feature type="binding site" evidence="15">
    <location>
        <position position="67"/>
    </location>
    <ligand>
        <name>Ca(2+)</name>
        <dbReference type="ChEBI" id="CHEBI:29108"/>
        <label>1</label>
    </ligand>
</feature>
<feature type="binding site" evidence="15">
    <location>
        <position position="64"/>
    </location>
    <ligand>
        <name>Ca(2+)</name>
        <dbReference type="ChEBI" id="CHEBI:29108"/>
        <label>1</label>
    </ligand>
</feature>
<keyword evidence="18" id="KW-0964">Secreted</keyword>
<dbReference type="InterPro" id="IPR019794">
    <property type="entry name" value="Peroxidases_AS"/>
</dbReference>
<dbReference type="PANTHER" id="PTHR31517:SF84">
    <property type="entry name" value="PEROXIDASE"/>
    <property type="match status" value="1"/>
</dbReference>
<keyword evidence="21" id="KW-1185">Reference proteome</keyword>
<dbReference type="InterPro" id="IPR033905">
    <property type="entry name" value="Secretory_peroxidase"/>
</dbReference>
<feature type="signal peptide" evidence="18">
    <location>
        <begin position="1"/>
        <end position="21"/>
    </location>
</feature>
<dbReference type="Proteomes" id="UP001605036">
    <property type="component" value="Unassembled WGS sequence"/>
</dbReference>
<dbReference type="InterPro" id="IPR000823">
    <property type="entry name" value="Peroxidase_pln"/>
</dbReference>
<evidence type="ECO:0000256" key="7">
    <source>
        <dbReference type="ARBA" id="ARBA00022837"/>
    </source>
</evidence>
<evidence type="ECO:0000256" key="16">
    <source>
        <dbReference type="PIRSR" id="PIRSR600823-4"/>
    </source>
</evidence>
<comment type="caution">
    <text evidence="20">The sequence shown here is derived from an EMBL/GenBank/DDBJ whole genome shotgun (WGS) entry which is preliminary data.</text>
</comment>
<evidence type="ECO:0000256" key="12">
    <source>
        <dbReference type="ARBA" id="ARBA00023324"/>
    </source>
</evidence>
<evidence type="ECO:0000256" key="8">
    <source>
        <dbReference type="ARBA" id="ARBA00023002"/>
    </source>
</evidence>
<keyword evidence="8 18" id="KW-0560">Oxidoreductase</keyword>
<feature type="disulfide bond" evidence="17">
    <location>
        <begin position="117"/>
        <end position="320"/>
    </location>
</feature>
<dbReference type="EMBL" id="JBHFFA010000002">
    <property type="protein sequence ID" value="KAL2641772.1"/>
    <property type="molecule type" value="Genomic_DNA"/>
</dbReference>
<keyword evidence="9 15" id="KW-0408">Iron</keyword>
<dbReference type="PROSITE" id="PS00436">
    <property type="entry name" value="PEROXIDASE_2"/>
    <property type="match status" value="1"/>
</dbReference>
<organism evidence="20 21">
    <name type="scientific">Riccia fluitans</name>
    <dbReference type="NCBI Taxonomy" id="41844"/>
    <lineage>
        <taxon>Eukaryota</taxon>
        <taxon>Viridiplantae</taxon>
        <taxon>Streptophyta</taxon>
        <taxon>Embryophyta</taxon>
        <taxon>Marchantiophyta</taxon>
        <taxon>Marchantiopsida</taxon>
        <taxon>Marchantiidae</taxon>
        <taxon>Marchantiales</taxon>
        <taxon>Ricciaceae</taxon>
        <taxon>Riccia</taxon>
    </lineage>
</organism>
<feature type="disulfide bond" evidence="17">
    <location>
        <begin position="65"/>
        <end position="70"/>
    </location>
</feature>
<feature type="active site" description="Proton acceptor" evidence="13">
    <location>
        <position position="63"/>
    </location>
</feature>
<dbReference type="GO" id="GO:0140825">
    <property type="term" value="F:lactoperoxidase activity"/>
    <property type="evidence" value="ECO:0007669"/>
    <property type="project" value="UniProtKB-EC"/>
</dbReference>
<feature type="binding site" evidence="15">
    <location>
        <position position="73"/>
    </location>
    <ligand>
        <name>Ca(2+)</name>
        <dbReference type="ChEBI" id="CHEBI:29108"/>
        <label>1</label>
    </ligand>
</feature>
<dbReference type="InterPro" id="IPR002016">
    <property type="entry name" value="Haem_peroxidase"/>
</dbReference>